<sequence>MPERKQRDPIAMCGAAIEHKISAALEKWGLFVARRTWPVFIGSVLFALILIGGVSRLTSETETENLWTPRGAQVKTDKATYDANFGTGFRGESIYFKPKDGTNILTRDHFLEVLEFDTKFRRELTVEVEGTVYNFASICAKARPADAFCLAGGSPLEFIYNIETHRFDASFISDTNQLLSTINRASIDFTPDGSRETFSLDISNRHDLMANKRFDGAGQITEASTLRMSWFASRVNDTVRDEDCEGKDSEGNEMTRISCNPTVVWEDEFEKRVNEEFNKNSKFVFAHVQTASSIGNELSKVIGGDVISLNVGLFLIVLYAILVLGKFHPVLSRSAFAFSGVASVGLAIGGTFGLGGWTGVPQTPVTSTLPFILLGIGVDDMFVLAGALGRAPMHLSAEERIGYMMKTAGTSILITTLTDMLAFALSTTTSFPALSYFCTWASFGILLDFIFQITFFVCACVWDEQRVAIPARDCFCCGCCCAKKGGCCDFCFVDEEQMQKKGCGVPCCCLTCQKDGGYLRGVLKDYYAPMLIKTPVKVIVIVVFFGILGLGAYGSTQLNENFSLRFFVPSDSPLNTVFDIQDEEFRTGSTSVSVLLDHSKDGGYLHQPSMRTDSAKIAQKMEMFPYFEAGSLVDPLRNFTTYIFETADAFPLSPHFFWVPEYAGRDWLARTSTVGTVTVYPSLRADDLTLPPPASTVVQGGISSGEWARLRTATYMEGIPADGSFSRDAYIKNTKLFYDVLAHFMTTPQGAGMRSYFAPQAWYEGFTDWIESLPEEEFIDGTFRLDKRRDLARGMLNDVHNGTARPKHPEKFCAALKYFLNSDAGKGFKIEPPLGDEADCYPASGDYNMSRIGVDMRCRVDDGACPLSNSTAEVEIMQGSRDAVKGTSADLNPRAYSFSWLFAEQYAVVRNEALWSILQAIIAVGVVTIIFISHWWTGLIVVGNIAMVLFDIIGIMWLWDISINSISIVYLVLAIGLAVDYSAHIAHAFMSATGTHNERVVTAITEMGADVAHGAMSTFLAVVVMSASKSYIFILFFRQFFAICLFGFCHGMIFLPVVLSLIGPGSSSDEDPSVAKQEAVEDSKPVATVVEMQQSARDTAPDTINSQRVAVDGDMKYSPPDLSAGSPMGQAAEVPQQPV</sequence>
<dbReference type="GO" id="GO:0016020">
    <property type="term" value="C:membrane"/>
    <property type="evidence" value="ECO:0007669"/>
    <property type="project" value="TreeGrafter"/>
</dbReference>
<dbReference type="EMBL" id="HBFK01003312">
    <property type="protein sequence ID" value="CAD8735528.1"/>
    <property type="molecule type" value="Transcribed_RNA"/>
</dbReference>
<dbReference type="PANTHER" id="PTHR10796:SF92">
    <property type="entry name" value="PATCHED-RELATED, ISOFORM A"/>
    <property type="match status" value="1"/>
</dbReference>
<feature type="transmembrane region" description="Helical" evidence="3">
    <location>
        <begin position="440"/>
        <end position="462"/>
    </location>
</feature>
<dbReference type="AlphaFoldDB" id="A0A7S0TJ32"/>
<dbReference type="InterPro" id="IPR051697">
    <property type="entry name" value="Patched_domain-protein"/>
</dbReference>
<dbReference type="SUPFAM" id="SSF82866">
    <property type="entry name" value="Multidrug efflux transporter AcrB transmembrane domain"/>
    <property type="match status" value="2"/>
</dbReference>
<feature type="transmembrane region" description="Helical" evidence="3">
    <location>
        <begin position="369"/>
        <end position="391"/>
    </location>
</feature>
<keyword evidence="3" id="KW-0472">Membrane</keyword>
<dbReference type="PROSITE" id="PS50156">
    <property type="entry name" value="SSD"/>
    <property type="match status" value="2"/>
</dbReference>
<feature type="transmembrane region" description="Helical" evidence="3">
    <location>
        <begin position="1011"/>
        <end position="1034"/>
    </location>
</feature>
<accession>A0A7S0TJ32</accession>
<feature type="transmembrane region" description="Helical" evidence="3">
    <location>
        <begin position="1040"/>
        <end position="1062"/>
    </location>
</feature>
<evidence type="ECO:0000313" key="5">
    <source>
        <dbReference type="EMBL" id="CAD8735528.1"/>
    </source>
</evidence>
<feature type="domain" description="SSD" evidence="4">
    <location>
        <begin position="933"/>
        <end position="1061"/>
    </location>
</feature>
<evidence type="ECO:0000256" key="3">
    <source>
        <dbReference type="SAM" id="Phobius"/>
    </source>
</evidence>
<comment type="similarity">
    <text evidence="1">Belongs to the patched family.</text>
</comment>
<feature type="transmembrane region" description="Helical" evidence="3">
    <location>
        <begin position="37"/>
        <end position="55"/>
    </location>
</feature>
<gene>
    <name evidence="5" type="ORF">HAND1043_LOCUS2019</name>
</gene>
<dbReference type="Gene3D" id="1.20.1640.10">
    <property type="entry name" value="Multidrug efflux transporter AcrB transmembrane domain"/>
    <property type="match status" value="2"/>
</dbReference>
<evidence type="ECO:0000256" key="1">
    <source>
        <dbReference type="ARBA" id="ARBA00005585"/>
    </source>
</evidence>
<feature type="transmembrane region" description="Helical" evidence="3">
    <location>
        <begin position="965"/>
        <end position="990"/>
    </location>
</feature>
<feature type="region of interest" description="Disordered" evidence="2">
    <location>
        <begin position="1094"/>
        <end position="1139"/>
    </location>
</feature>
<feature type="transmembrane region" description="Helical" evidence="3">
    <location>
        <begin position="336"/>
        <end position="357"/>
    </location>
</feature>
<dbReference type="InterPro" id="IPR053958">
    <property type="entry name" value="HMGCR/SNAP/NPC1-like_SSD"/>
</dbReference>
<keyword evidence="3" id="KW-0812">Transmembrane</keyword>
<keyword evidence="3" id="KW-1133">Transmembrane helix</keyword>
<feature type="transmembrane region" description="Helical" evidence="3">
    <location>
        <begin position="306"/>
        <end position="324"/>
    </location>
</feature>
<feature type="compositionally biased region" description="Polar residues" evidence="2">
    <location>
        <begin position="1094"/>
        <end position="1108"/>
    </location>
</feature>
<feature type="transmembrane region" description="Helical" evidence="3">
    <location>
        <begin position="913"/>
        <end position="932"/>
    </location>
</feature>
<reference evidence="5" key="1">
    <citation type="submission" date="2021-01" db="EMBL/GenBank/DDBJ databases">
        <authorList>
            <person name="Corre E."/>
            <person name="Pelletier E."/>
            <person name="Niang G."/>
            <person name="Scheremetjew M."/>
            <person name="Finn R."/>
            <person name="Kale V."/>
            <person name="Holt S."/>
            <person name="Cochrane G."/>
            <person name="Meng A."/>
            <person name="Brown T."/>
            <person name="Cohen L."/>
        </authorList>
    </citation>
    <scope>NUCLEOTIDE SEQUENCE</scope>
    <source>
        <strain evidence="5">CCMP441</strain>
    </source>
</reference>
<protein>
    <recommendedName>
        <fullName evidence="4">SSD domain-containing protein</fullName>
    </recommendedName>
</protein>
<feature type="transmembrane region" description="Helical" evidence="3">
    <location>
        <begin position="536"/>
        <end position="555"/>
    </location>
</feature>
<evidence type="ECO:0000259" key="4">
    <source>
        <dbReference type="PROSITE" id="PS50156"/>
    </source>
</evidence>
<proteinExistence type="inferred from homology"/>
<feature type="domain" description="SSD" evidence="4">
    <location>
        <begin position="305"/>
        <end position="462"/>
    </location>
</feature>
<evidence type="ECO:0000256" key="2">
    <source>
        <dbReference type="SAM" id="MobiDB-lite"/>
    </source>
</evidence>
<dbReference type="PANTHER" id="PTHR10796">
    <property type="entry name" value="PATCHED-RELATED"/>
    <property type="match status" value="1"/>
</dbReference>
<feature type="transmembrane region" description="Helical" evidence="3">
    <location>
        <begin position="412"/>
        <end position="434"/>
    </location>
</feature>
<dbReference type="InterPro" id="IPR000731">
    <property type="entry name" value="SSD"/>
</dbReference>
<name>A0A7S0TJ32_HEMAN</name>
<organism evidence="5">
    <name type="scientific">Hemiselmis andersenii</name>
    <name type="common">Cryptophyte alga</name>
    <dbReference type="NCBI Taxonomy" id="464988"/>
    <lineage>
        <taxon>Eukaryota</taxon>
        <taxon>Cryptophyceae</taxon>
        <taxon>Cryptomonadales</taxon>
        <taxon>Hemiselmidaceae</taxon>
        <taxon>Hemiselmis</taxon>
    </lineage>
</organism>
<dbReference type="Pfam" id="PF12349">
    <property type="entry name" value="Sterol-sensing"/>
    <property type="match status" value="1"/>
</dbReference>